<evidence type="ECO:0000313" key="3">
    <source>
        <dbReference type="Proteomes" id="UP000318801"/>
    </source>
</evidence>
<reference evidence="2 3" key="1">
    <citation type="submission" date="2019-06" db="EMBL/GenBank/DDBJ databases">
        <authorList>
            <person name="Li M."/>
        </authorList>
    </citation>
    <scope>NUCLEOTIDE SEQUENCE [LARGE SCALE GENOMIC DNA]</scope>
    <source>
        <strain evidence="2 3">BGMRC2036</strain>
    </source>
</reference>
<dbReference type="OrthoDB" id="9765084at2"/>
<keyword evidence="2" id="KW-0489">Methyltransferase</keyword>
<accession>A0A506U555</accession>
<dbReference type="SUPFAM" id="SSF53335">
    <property type="entry name" value="S-adenosyl-L-methionine-dependent methyltransferases"/>
    <property type="match status" value="1"/>
</dbReference>
<name>A0A506U555_9HYPH</name>
<keyword evidence="2" id="KW-0808">Transferase</keyword>
<proteinExistence type="predicted"/>
<dbReference type="CDD" id="cd02440">
    <property type="entry name" value="AdoMet_MTases"/>
    <property type="match status" value="1"/>
</dbReference>
<dbReference type="Proteomes" id="UP000318801">
    <property type="component" value="Unassembled WGS sequence"/>
</dbReference>
<protein>
    <submittedName>
        <fullName evidence="2">Methyltransferase domain-containing protein</fullName>
    </submittedName>
</protein>
<dbReference type="EMBL" id="VHLG01000013">
    <property type="protein sequence ID" value="TPW28214.1"/>
    <property type="molecule type" value="Genomic_DNA"/>
</dbReference>
<comment type="caution">
    <text evidence="2">The sequence shown here is derived from an EMBL/GenBank/DDBJ whole genome shotgun (WGS) entry which is preliminary data.</text>
</comment>
<feature type="domain" description="Methyltransferase" evidence="1">
    <location>
        <begin position="62"/>
        <end position="131"/>
    </location>
</feature>
<organism evidence="2 3">
    <name type="scientific">Martelella alba</name>
    <dbReference type="NCBI Taxonomy" id="2590451"/>
    <lineage>
        <taxon>Bacteria</taxon>
        <taxon>Pseudomonadati</taxon>
        <taxon>Pseudomonadota</taxon>
        <taxon>Alphaproteobacteria</taxon>
        <taxon>Hyphomicrobiales</taxon>
        <taxon>Aurantimonadaceae</taxon>
        <taxon>Martelella</taxon>
    </lineage>
</organism>
<dbReference type="GO" id="GO:0032259">
    <property type="term" value="P:methylation"/>
    <property type="evidence" value="ECO:0007669"/>
    <property type="project" value="UniProtKB-KW"/>
</dbReference>
<dbReference type="RefSeq" id="WP_141150372.1">
    <property type="nucleotide sequence ID" value="NZ_VHLG01000013.1"/>
</dbReference>
<keyword evidence="3" id="KW-1185">Reference proteome</keyword>
<gene>
    <name evidence="2" type="ORF">FJU08_17685</name>
</gene>
<dbReference type="Gene3D" id="3.40.50.150">
    <property type="entry name" value="Vaccinia Virus protein VP39"/>
    <property type="match status" value="1"/>
</dbReference>
<dbReference type="InterPro" id="IPR029063">
    <property type="entry name" value="SAM-dependent_MTases_sf"/>
</dbReference>
<dbReference type="InterPro" id="IPR041698">
    <property type="entry name" value="Methyltransf_25"/>
</dbReference>
<sequence>MRESMNRVFGAALAGYWNGDTEEKLIIHREDGFSQHYDMAQYFQEEPAGFEYHAIGRACGRVWDIGCGAGRTLLSLSRRGIAATGIDCSKEAVAIASARGARHAIQLDILYAPLEPHQVDAFTLFGNNIGLAGSWSGALRLLERLRFAAAPGARLWCDSIDICAPALTLSRDYARRNIAAGRPPGLTFSRLQYGSRLSLAEGWLFLSLDELQNLAVQTGWTIEEQWQDAERGPWLAELRAD</sequence>
<dbReference type="AlphaFoldDB" id="A0A506U555"/>
<dbReference type="GO" id="GO:0008168">
    <property type="term" value="F:methyltransferase activity"/>
    <property type="evidence" value="ECO:0007669"/>
    <property type="project" value="UniProtKB-KW"/>
</dbReference>
<dbReference type="Pfam" id="PF13649">
    <property type="entry name" value="Methyltransf_25"/>
    <property type="match status" value="1"/>
</dbReference>
<evidence type="ECO:0000313" key="2">
    <source>
        <dbReference type="EMBL" id="TPW28214.1"/>
    </source>
</evidence>
<evidence type="ECO:0000259" key="1">
    <source>
        <dbReference type="Pfam" id="PF13649"/>
    </source>
</evidence>